<dbReference type="AlphaFoldDB" id="A0A2T4ZIJ2"/>
<dbReference type="Proteomes" id="UP000241808">
    <property type="component" value="Unassembled WGS sequence"/>
</dbReference>
<feature type="domain" description="HTH marR-type" evidence="2">
    <location>
        <begin position="1"/>
        <end position="139"/>
    </location>
</feature>
<dbReference type="InterPro" id="IPR000835">
    <property type="entry name" value="HTH_MarR-typ"/>
</dbReference>
<dbReference type="InterPro" id="IPR016181">
    <property type="entry name" value="Acyl_CoA_acyltransferase"/>
</dbReference>
<name>A0A2T4ZIJ2_9HYPH</name>
<dbReference type="PROSITE" id="PS51186">
    <property type="entry name" value="GNAT"/>
    <property type="match status" value="1"/>
</dbReference>
<dbReference type="Pfam" id="PF00583">
    <property type="entry name" value="Acetyltransf_1"/>
    <property type="match status" value="1"/>
</dbReference>
<feature type="domain" description="N-acetyltransferase" evidence="3">
    <location>
        <begin position="148"/>
        <end position="305"/>
    </location>
</feature>
<dbReference type="EMBL" id="PZZL01000001">
    <property type="protein sequence ID" value="PTM61799.1"/>
    <property type="molecule type" value="Genomic_DNA"/>
</dbReference>
<dbReference type="Gene3D" id="1.10.10.10">
    <property type="entry name" value="Winged helix-like DNA-binding domain superfamily/Winged helix DNA-binding domain"/>
    <property type="match status" value="1"/>
</dbReference>
<keyword evidence="5" id="KW-1185">Reference proteome</keyword>
<dbReference type="InterPro" id="IPR011991">
    <property type="entry name" value="ArsR-like_HTH"/>
</dbReference>
<dbReference type="InterPro" id="IPR000182">
    <property type="entry name" value="GNAT_dom"/>
</dbReference>
<dbReference type="SUPFAM" id="SSF46785">
    <property type="entry name" value="Winged helix' DNA-binding domain"/>
    <property type="match status" value="1"/>
</dbReference>
<dbReference type="SUPFAM" id="SSF55729">
    <property type="entry name" value="Acyl-CoA N-acyltransferases (Nat)"/>
    <property type="match status" value="1"/>
</dbReference>
<keyword evidence="1 4" id="KW-0808">Transferase</keyword>
<dbReference type="OrthoDB" id="273614at2"/>
<dbReference type="PANTHER" id="PTHR13947">
    <property type="entry name" value="GNAT FAMILY N-ACETYLTRANSFERASE"/>
    <property type="match status" value="1"/>
</dbReference>
<evidence type="ECO:0000256" key="1">
    <source>
        <dbReference type="ARBA" id="ARBA00022679"/>
    </source>
</evidence>
<dbReference type="RefSeq" id="WP_108174243.1">
    <property type="nucleotide sequence ID" value="NZ_PZZL01000001.1"/>
</dbReference>
<dbReference type="GO" id="GO:0008080">
    <property type="term" value="F:N-acetyltransferase activity"/>
    <property type="evidence" value="ECO:0007669"/>
    <property type="project" value="InterPro"/>
</dbReference>
<dbReference type="InterPro" id="IPR036388">
    <property type="entry name" value="WH-like_DNA-bd_sf"/>
</dbReference>
<dbReference type="PANTHER" id="PTHR13947:SF37">
    <property type="entry name" value="LD18367P"/>
    <property type="match status" value="1"/>
</dbReference>
<dbReference type="SMART" id="SM00347">
    <property type="entry name" value="HTH_MARR"/>
    <property type="match status" value="1"/>
</dbReference>
<dbReference type="InterPro" id="IPR050769">
    <property type="entry name" value="NAT_camello-type"/>
</dbReference>
<dbReference type="InterPro" id="IPR036390">
    <property type="entry name" value="WH_DNA-bd_sf"/>
</dbReference>
<accession>A0A2T4ZIJ2</accession>
<dbReference type="PROSITE" id="PS50995">
    <property type="entry name" value="HTH_MARR_2"/>
    <property type="match status" value="1"/>
</dbReference>
<dbReference type="CDD" id="cd00090">
    <property type="entry name" value="HTH_ARSR"/>
    <property type="match status" value="1"/>
</dbReference>
<evidence type="ECO:0000313" key="5">
    <source>
        <dbReference type="Proteomes" id="UP000241808"/>
    </source>
</evidence>
<evidence type="ECO:0000259" key="3">
    <source>
        <dbReference type="PROSITE" id="PS51186"/>
    </source>
</evidence>
<reference evidence="4 5" key="1">
    <citation type="submission" date="2018-04" db="EMBL/GenBank/DDBJ databases">
        <title>Genomic Encyclopedia of Archaeal and Bacterial Type Strains, Phase II (KMG-II): from individual species to whole genera.</title>
        <authorList>
            <person name="Goeker M."/>
        </authorList>
    </citation>
    <scope>NUCLEOTIDE SEQUENCE [LARGE SCALE GENOMIC DNA]</scope>
    <source>
        <strain evidence="4 5">DSM 25521</strain>
    </source>
</reference>
<organism evidence="4 5">
    <name type="scientific">Phreatobacter oligotrophus</name>
    <dbReference type="NCBI Taxonomy" id="1122261"/>
    <lineage>
        <taxon>Bacteria</taxon>
        <taxon>Pseudomonadati</taxon>
        <taxon>Pseudomonadota</taxon>
        <taxon>Alphaproteobacteria</taxon>
        <taxon>Hyphomicrobiales</taxon>
        <taxon>Phreatobacteraceae</taxon>
        <taxon>Phreatobacter</taxon>
    </lineage>
</organism>
<proteinExistence type="predicted"/>
<evidence type="ECO:0000313" key="4">
    <source>
        <dbReference type="EMBL" id="PTM61799.1"/>
    </source>
</evidence>
<dbReference type="Pfam" id="PF12802">
    <property type="entry name" value="MarR_2"/>
    <property type="match status" value="1"/>
</dbReference>
<dbReference type="CDD" id="cd04301">
    <property type="entry name" value="NAT_SF"/>
    <property type="match status" value="1"/>
</dbReference>
<protein>
    <submittedName>
        <fullName evidence="4">MarR family transcriptional regulator with acetyltransferase activity</fullName>
    </submittedName>
</protein>
<evidence type="ECO:0000259" key="2">
    <source>
        <dbReference type="PROSITE" id="PS50995"/>
    </source>
</evidence>
<comment type="caution">
    <text evidence="4">The sequence shown here is derived from an EMBL/GenBank/DDBJ whole genome shotgun (WGS) entry which is preliminary data.</text>
</comment>
<gene>
    <name evidence="4" type="ORF">C8P69_101470</name>
</gene>
<dbReference type="GO" id="GO:0003700">
    <property type="term" value="F:DNA-binding transcription factor activity"/>
    <property type="evidence" value="ECO:0007669"/>
    <property type="project" value="InterPro"/>
</dbReference>
<dbReference type="Gene3D" id="3.40.630.30">
    <property type="match status" value="1"/>
</dbReference>
<sequence length="307" mass="33303">MSAPSDAQIAAIRGFNRFYTRAIGLLGLYLGGSWSLTEARVLYELFTRDGLTARDLGAELGLDAGYLSRILGRFERDGLLLRHAAAEDGRRQILQLTEQGRAAFAPYDAASRDEVAGLLARLRPGDRERLVGAMEEVQGLMAGEGPAVVIRRHRPGDMGAIIAGQARVYAAEYGWNDEFEALAAEIGAAFLRKNDPARERAFIADRGGEVVGSVFCVDAGEGVAKLRMLYVDASQRGTGLGKRLVRECIAFAREAGYRGMMLWTNDCLAAARGIYVAEGFVLASEDRHHSFGVDLVGQTWTLNFGPA</sequence>